<dbReference type="PATRIC" id="fig|1292034.3.peg.1655"/>
<name>R0D1S1_CAUVI</name>
<dbReference type="RefSeq" id="WP_004618082.1">
    <property type="nucleotide sequence ID" value="NZ_APMP01000007.1"/>
</dbReference>
<dbReference type="OrthoDB" id="7190772at2"/>
<evidence type="ECO:0000313" key="1">
    <source>
        <dbReference type="EMBL" id="ENZ82400.1"/>
    </source>
</evidence>
<comment type="caution">
    <text evidence="1">The sequence shown here is derived from an EMBL/GenBank/DDBJ whole genome shotgun (WGS) entry which is preliminary data.</text>
</comment>
<protein>
    <submittedName>
        <fullName evidence="1">Uncharacterized protein</fullName>
    </submittedName>
</protein>
<dbReference type="AlphaFoldDB" id="R0D1S1"/>
<keyword evidence="2" id="KW-1185">Reference proteome</keyword>
<dbReference type="EMBL" id="APMP01000007">
    <property type="protein sequence ID" value="ENZ82400.1"/>
    <property type="molecule type" value="Genomic_DNA"/>
</dbReference>
<sequence>MRTLLGADLDALADAEDLAEFRRCYAALDPARRRVLMMLIPRLLALQERGDMAAALALVTEIRRIVATRERPSH</sequence>
<organism evidence="1 2">
    <name type="scientific">Caulobacter vibrioides OR37</name>
    <dbReference type="NCBI Taxonomy" id="1292034"/>
    <lineage>
        <taxon>Bacteria</taxon>
        <taxon>Pseudomonadati</taxon>
        <taxon>Pseudomonadota</taxon>
        <taxon>Alphaproteobacteria</taxon>
        <taxon>Caulobacterales</taxon>
        <taxon>Caulobacteraceae</taxon>
        <taxon>Caulobacter</taxon>
    </lineage>
</organism>
<evidence type="ECO:0000313" key="2">
    <source>
        <dbReference type="Proteomes" id="UP000013063"/>
    </source>
</evidence>
<proteinExistence type="predicted"/>
<reference evidence="1 2" key="1">
    <citation type="journal article" date="2013" name="Genome Announc.">
        <title>Draft Genome Sequence for Caulobacter sp. Strain OR37, a Bacterium Tolerant to Heavy Metals.</title>
        <authorList>
            <person name="Utturkar S.M."/>
            <person name="Bollmann A."/>
            <person name="Brzoska R.M."/>
            <person name="Klingeman D.M."/>
            <person name="Epstein S.E."/>
            <person name="Palumbo A.V."/>
            <person name="Brown S.D."/>
        </authorList>
    </citation>
    <scope>NUCLEOTIDE SEQUENCE [LARGE SCALE GENOMIC DNA]</scope>
    <source>
        <strain evidence="1 2">OR37</strain>
    </source>
</reference>
<dbReference type="STRING" id="1292034.OR37_01669"/>
<accession>R0D1S1</accession>
<dbReference type="Proteomes" id="UP000013063">
    <property type="component" value="Unassembled WGS sequence"/>
</dbReference>
<gene>
    <name evidence="1" type="ORF">OR37_01669</name>
</gene>